<sequence>MVDEKKLERLAEYHGNQDISEEIGTADLEQHPPTGRVMIVSELSLPKELMDRVRDAATEEGAKPAALTRCWIETGLR</sequence>
<evidence type="ECO:0000313" key="1">
    <source>
        <dbReference type="EMBL" id="MBB5492476.1"/>
    </source>
</evidence>
<protein>
    <submittedName>
        <fullName evidence="1">Uncharacterized protein</fullName>
    </submittedName>
</protein>
<gene>
    <name evidence="1" type="ORF">HNR07_003613</name>
</gene>
<dbReference type="RefSeq" id="WP_184365922.1">
    <property type="nucleotide sequence ID" value="NZ_BAAAKM010000050.1"/>
</dbReference>
<keyword evidence="2" id="KW-1185">Reference proteome</keyword>
<organism evidence="1 2">
    <name type="scientific">Nocardiopsis metallicus</name>
    <dbReference type="NCBI Taxonomy" id="179819"/>
    <lineage>
        <taxon>Bacteria</taxon>
        <taxon>Bacillati</taxon>
        <taxon>Actinomycetota</taxon>
        <taxon>Actinomycetes</taxon>
        <taxon>Streptosporangiales</taxon>
        <taxon>Nocardiopsidaceae</taxon>
        <taxon>Nocardiopsis</taxon>
    </lineage>
</organism>
<name>A0A840WLC3_9ACTN</name>
<evidence type="ECO:0000313" key="2">
    <source>
        <dbReference type="Proteomes" id="UP000579647"/>
    </source>
</evidence>
<reference evidence="1 2" key="1">
    <citation type="submission" date="2020-08" db="EMBL/GenBank/DDBJ databases">
        <title>Sequencing the genomes of 1000 actinobacteria strains.</title>
        <authorList>
            <person name="Klenk H.-P."/>
        </authorList>
    </citation>
    <scope>NUCLEOTIDE SEQUENCE [LARGE SCALE GENOMIC DNA]</scope>
    <source>
        <strain evidence="1 2">DSM 44598</strain>
    </source>
</reference>
<dbReference type="AlphaFoldDB" id="A0A840WLC3"/>
<dbReference type="EMBL" id="JACHDO010000001">
    <property type="protein sequence ID" value="MBB5492476.1"/>
    <property type="molecule type" value="Genomic_DNA"/>
</dbReference>
<dbReference type="Proteomes" id="UP000579647">
    <property type="component" value="Unassembled WGS sequence"/>
</dbReference>
<comment type="caution">
    <text evidence="1">The sequence shown here is derived from an EMBL/GenBank/DDBJ whole genome shotgun (WGS) entry which is preliminary data.</text>
</comment>
<accession>A0A840WLC3</accession>
<proteinExistence type="predicted"/>